<sequence length="163" mass="18316">SFFDMMAGRLDRLRRGNLLMDGLEALLPLCPGCIAVYMRPAEKLLSAQQATLPTKRPEDRFVWRGVNVRAFRTGEGRILMDSLGLWTVGQPEVELCFPEERAPGQMIPYAYDLARHLYLYGTPQELAKLDGGTVDNPEGDGWWHCRLAESTAGPARQVLRVEP</sequence>
<name>A0A9D1WPH5_9FIRM</name>
<organism evidence="1 2">
    <name type="scientific">Candidatus Anaerotruncus excrementipullorum</name>
    <dbReference type="NCBI Taxonomy" id="2838465"/>
    <lineage>
        <taxon>Bacteria</taxon>
        <taxon>Bacillati</taxon>
        <taxon>Bacillota</taxon>
        <taxon>Clostridia</taxon>
        <taxon>Eubacteriales</taxon>
        <taxon>Oscillospiraceae</taxon>
        <taxon>Anaerotruncus</taxon>
    </lineage>
</organism>
<reference evidence="1" key="2">
    <citation type="submission" date="2021-04" db="EMBL/GenBank/DDBJ databases">
        <authorList>
            <person name="Gilroy R."/>
        </authorList>
    </citation>
    <scope>NUCLEOTIDE SEQUENCE</scope>
    <source>
        <strain evidence="1">CHK188-5543</strain>
    </source>
</reference>
<dbReference type="EMBL" id="DXES01000013">
    <property type="protein sequence ID" value="HIX64743.1"/>
    <property type="molecule type" value="Genomic_DNA"/>
</dbReference>
<evidence type="ECO:0000313" key="1">
    <source>
        <dbReference type="EMBL" id="HIX64743.1"/>
    </source>
</evidence>
<proteinExistence type="predicted"/>
<comment type="caution">
    <text evidence="1">The sequence shown here is derived from an EMBL/GenBank/DDBJ whole genome shotgun (WGS) entry which is preliminary data.</text>
</comment>
<feature type="non-terminal residue" evidence="1">
    <location>
        <position position="1"/>
    </location>
</feature>
<dbReference type="AlphaFoldDB" id="A0A9D1WPH5"/>
<accession>A0A9D1WPH5</accession>
<evidence type="ECO:0000313" key="2">
    <source>
        <dbReference type="Proteomes" id="UP000886800"/>
    </source>
</evidence>
<dbReference type="Proteomes" id="UP000886800">
    <property type="component" value="Unassembled WGS sequence"/>
</dbReference>
<reference evidence="1" key="1">
    <citation type="journal article" date="2021" name="PeerJ">
        <title>Extensive microbial diversity within the chicken gut microbiome revealed by metagenomics and culture.</title>
        <authorList>
            <person name="Gilroy R."/>
            <person name="Ravi A."/>
            <person name="Getino M."/>
            <person name="Pursley I."/>
            <person name="Horton D.L."/>
            <person name="Alikhan N.F."/>
            <person name="Baker D."/>
            <person name="Gharbi K."/>
            <person name="Hall N."/>
            <person name="Watson M."/>
            <person name="Adriaenssens E.M."/>
            <person name="Foster-Nyarko E."/>
            <person name="Jarju S."/>
            <person name="Secka A."/>
            <person name="Antonio M."/>
            <person name="Oren A."/>
            <person name="Chaudhuri R.R."/>
            <person name="La Ragione R."/>
            <person name="Hildebrand F."/>
            <person name="Pallen M.J."/>
        </authorList>
    </citation>
    <scope>NUCLEOTIDE SEQUENCE</scope>
    <source>
        <strain evidence="1">CHK188-5543</strain>
    </source>
</reference>
<protein>
    <submittedName>
        <fullName evidence="1">DUF4261 domain-containing protein</fullName>
    </submittedName>
</protein>
<gene>
    <name evidence="1" type="ORF">H9736_00690</name>
</gene>